<organism evidence="2 3">
    <name type="scientific">Mugilogobius chulae</name>
    <name type="common">yellowstripe goby</name>
    <dbReference type="NCBI Taxonomy" id="88201"/>
    <lineage>
        <taxon>Eukaryota</taxon>
        <taxon>Metazoa</taxon>
        <taxon>Chordata</taxon>
        <taxon>Craniata</taxon>
        <taxon>Vertebrata</taxon>
        <taxon>Euteleostomi</taxon>
        <taxon>Actinopterygii</taxon>
        <taxon>Neopterygii</taxon>
        <taxon>Teleostei</taxon>
        <taxon>Neoteleostei</taxon>
        <taxon>Acanthomorphata</taxon>
        <taxon>Gobiaria</taxon>
        <taxon>Gobiiformes</taxon>
        <taxon>Gobioidei</taxon>
        <taxon>Gobiidae</taxon>
        <taxon>Gobionellinae</taxon>
        <taxon>Mugilogobius</taxon>
    </lineage>
</organism>
<accession>A0AAW0NJ22</accession>
<evidence type="ECO:0000313" key="3">
    <source>
        <dbReference type="Proteomes" id="UP001460270"/>
    </source>
</evidence>
<evidence type="ECO:0000256" key="1">
    <source>
        <dbReference type="SAM" id="MobiDB-lite"/>
    </source>
</evidence>
<dbReference type="Proteomes" id="UP001460270">
    <property type="component" value="Unassembled WGS sequence"/>
</dbReference>
<name>A0AAW0NJ22_9GOBI</name>
<feature type="compositionally biased region" description="Low complexity" evidence="1">
    <location>
        <begin position="72"/>
        <end position="85"/>
    </location>
</feature>
<protein>
    <submittedName>
        <fullName evidence="2">Uncharacterized protein</fullName>
    </submittedName>
</protein>
<dbReference type="AlphaFoldDB" id="A0AAW0NJ22"/>
<gene>
    <name evidence="2" type="ORF">WMY93_021873</name>
</gene>
<comment type="caution">
    <text evidence="2">The sequence shown here is derived from an EMBL/GenBank/DDBJ whole genome shotgun (WGS) entry which is preliminary data.</text>
</comment>
<feature type="region of interest" description="Disordered" evidence="1">
    <location>
        <begin position="1"/>
        <end position="160"/>
    </location>
</feature>
<proteinExistence type="predicted"/>
<keyword evidence="3" id="KW-1185">Reference proteome</keyword>
<evidence type="ECO:0000313" key="2">
    <source>
        <dbReference type="EMBL" id="KAK7896548.1"/>
    </source>
</evidence>
<dbReference type="EMBL" id="JBBPFD010000015">
    <property type="protein sequence ID" value="KAK7896548.1"/>
    <property type="molecule type" value="Genomic_DNA"/>
</dbReference>
<reference evidence="3" key="1">
    <citation type="submission" date="2024-04" db="EMBL/GenBank/DDBJ databases">
        <title>Salinicola lusitanus LLJ914,a marine bacterium isolated from the Okinawa Trough.</title>
        <authorList>
            <person name="Li J."/>
        </authorList>
    </citation>
    <scope>NUCLEOTIDE SEQUENCE [LARGE SCALE GENOMIC DNA]</scope>
</reference>
<feature type="compositionally biased region" description="Polar residues" evidence="1">
    <location>
        <begin position="50"/>
        <end position="60"/>
    </location>
</feature>
<feature type="compositionally biased region" description="Basic and acidic residues" evidence="1">
    <location>
        <begin position="99"/>
        <end position="109"/>
    </location>
</feature>
<sequence>MMNKVVSQQPDRKSTPKKRKNQHQKSVFGLSSGFAQSREPSLCQRECVRSVSTHRGSSSHLLLYCSQPESDPGPARPSRPAAAAPQRGLPAGNVLGEGWADKDRQKPFDLGHGPMGQTAQTDSIVSALAPPQSDQPRGPQRLDALSEHNEGQGLTPSSPFIFRKDFSFPYEQHPLSSGPS</sequence>